<name>A0ABV8DCY0_9BURK</name>
<dbReference type="Pfam" id="PF00872">
    <property type="entry name" value="Transposase_mut"/>
    <property type="match status" value="1"/>
</dbReference>
<gene>
    <name evidence="6" type="ORF">ACFOW3_15225</name>
</gene>
<evidence type="ECO:0000256" key="2">
    <source>
        <dbReference type="ARBA" id="ARBA00010961"/>
    </source>
</evidence>
<accession>A0ABV8DCY0</accession>
<protein>
    <submittedName>
        <fullName evidence="6">Transposase</fullName>
    </submittedName>
</protein>
<evidence type="ECO:0000256" key="4">
    <source>
        <dbReference type="ARBA" id="ARBA00023125"/>
    </source>
</evidence>
<keyword evidence="4" id="KW-0238">DNA-binding</keyword>
<evidence type="ECO:0000313" key="7">
    <source>
        <dbReference type="Proteomes" id="UP001595693"/>
    </source>
</evidence>
<comment type="function">
    <text evidence="1">Required for the transposition of the insertion element.</text>
</comment>
<evidence type="ECO:0000313" key="6">
    <source>
        <dbReference type="EMBL" id="MFC3935964.1"/>
    </source>
</evidence>
<evidence type="ECO:0000256" key="3">
    <source>
        <dbReference type="ARBA" id="ARBA00022578"/>
    </source>
</evidence>
<reference evidence="7" key="1">
    <citation type="journal article" date="2019" name="Int. J. Syst. Evol. Microbiol.">
        <title>The Global Catalogue of Microorganisms (GCM) 10K type strain sequencing project: providing services to taxonomists for standard genome sequencing and annotation.</title>
        <authorList>
            <consortium name="The Broad Institute Genomics Platform"/>
            <consortium name="The Broad Institute Genome Sequencing Center for Infectious Disease"/>
            <person name="Wu L."/>
            <person name="Ma J."/>
        </authorList>
    </citation>
    <scope>NUCLEOTIDE SEQUENCE [LARGE SCALE GENOMIC DNA]</scope>
    <source>
        <strain evidence="7">CCUG 2113</strain>
    </source>
</reference>
<keyword evidence="7" id="KW-1185">Reference proteome</keyword>
<dbReference type="EMBL" id="JBHSAJ010000046">
    <property type="protein sequence ID" value="MFC3935964.1"/>
    <property type="molecule type" value="Genomic_DNA"/>
</dbReference>
<proteinExistence type="inferred from homology"/>
<comment type="similarity">
    <text evidence="2">Belongs to the transposase mutator family.</text>
</comment>
<dbReference type="InterPro" id="IPR001207">
    <property type="entry name" value="Transposase_mutator"/>
</dbReference>
<comment type="caution">
    <text evidence="6">The sequence shown here is derived from an EMBL/GenBank/DDBJ whole genome shotgun (WGS) entry which is preliminary data.</text>
</comment>
<keyword evidence="5" id="KW-0233">DNA recombination</keyword>
<evidence type="ECO:0000256" key="1">
    <source>
        <dbReference type="ARBA" id="ARBA00002190"/>
    </source>
</evidence>
<organism evidence="6 7">
    <name type="scientific">Acidovorax facilis</name>
    <dbReference type="NCBI Taxonomy" id="12917"/>
    <lineage>
        <taxon>Bacteria</taxon>
        <taxon>Pseudomonadati</taxon>
        <taxon>Pseudomonadota</taxon>
        <taxon>Betaproteobacteria</taxon>
        <taxon>Burkholderiales</taxon>
        <taxon>Comamonadaceae</taxon>
        <taxon>Acidovorax</taxon>
    </lineage>
</organism>
<dbReference type="Proteomes" id="UP001595693">
    <property type="component" value="Unassembled WGS sequence"/>
</dbReference>
<dbReference type="RefSeq" id="WP_238385757.1">
    <property type="nucleotide sequence ID" value="NZ_JAMXAX010000228.1"/>
</dbReference>
<sequence length="73" mass="7948">MTLAELERIFKQFKKAALECVLSAEMSHYLCYAPGQAKPEGAGANRRNGKSAKIVFTDVGALRIDSKRPAVPP</sequence>
<evidence type="ECO:0000256" key="5">
    <source>
        <dbReference type="ARBA" id="ARBA00023172"/>
    </source>
</evidence>
<keyword evidence="3" id="KW-0815">Transposition</keyword>